<dbReference type="GO" id="GO:0046872">
    <property type="term" value="F:metal ion binding"/>
    <property type="evidence" value="ECO:0007669"/>
    <property type="project" value="UniProtKB-KW"/>
</dbReference>
<feature type="transmembrane region" description="Helical" evidence="25">
    <location>
        <begin position="375"/>
        <end position="395"/>
    </location>
</feature>
<evidence type="ECO:0000256" key="2">
    <source>
        <dbReference type="ARBA" id="ARBA00001971"/>
    </source>
</evidence>
<keyword evidence="14 24" id="KW-0999">Mitochondrion inner membrane</keyword>
<evidence type="ECO:0000256" key="1">
    <source>
        <dbReference type="ARBA" id="ARBA00001935"/>
    </source>
</evidence>
<feature type="transmembrane region" description="Helical" evidence="25">
    <location>
        <begin position="301"/>
        <end position="323"/>
    </location>
</feature>
<evidence type="ECO:0000256" key="25">
    <source>
        <dbReference type="SAM" id="Phobius"/>
    </source>
</evidence>
<sequence length="511" mass="57209">MNKWLFSTNHKDIGTMYFLFGIWSGMIGMMMSIIIRIELSQPGSLLGNDQVYNVIVTSHAFVMIFFMVMPIMIGGFGNWLVPLMIGAPDMAFPRLNNMSFWLLPPSLTLLLMSSMIEAGAGTGWTVYPPLSSNIAHSGASVDMAIFSLHLAGISSILGAVNFITTIMNMRSFGLTMDRTPLFVWSVLITAILLLLSLPVLAGAITMLLTDRNINTSFFDPSGGGDPILYQHLFWFFGHPEVYILILPGFGMISHIIMKESGKNESFGYIGMVYAMLSIGMLGFVVWGHHMFTVGMDVDTRAYFTSATMIIAVPTGIKIFSWMATMHGVSMKSSISMMWSMGFVFLFTIGGLTGIILSNSSIDIALHDTYYVVAHFHYVLSMGAVFAIMTGFIEWYPLFTGVTLNPKWLKIQFTIMFLGVNLTFFPQHFLGLSGMPRRYSDYPDIYWSWNMISSIGSVVSMTSIMLMIFIIWESMISKRTILFAKNSMSSIEWLQKFPPDEHSYTELPLLNN</sequence>
<evidence type="ECO:0000256" key="8">
    <source>
        <dbReference type="ARBA" id="ARBA00015947"/>
    </source>
</evidence>
<keyword evidence="21 24" id="KW-0496">Mitochondrion</keyword>
<dbReference type="InterPro" id="IPR036927">
    <property type="entry name" value="Cyt_c_oxase-like_su1_sf"/>
</dbReference>
<dbReference type="PRINTS" id="PR01165">
    <property type="entry name" value="CYCOXIDASEI"/>
</dbReference>
<evidence type="ECO:0000256" key="12">
    <source>
        <dbReference type="ARBA" id="ARBA00022692"/>
    </source>
</evidence>
<feature type="transmembrane region" description="Helical" evidence="25">
    <location>
        <begin position="445"/>
        <end position="471"/>
    </location>
</feature>
<dbReference type="EC" id="7.1.1.9" evidence="7 24"/>
<dbReference type="PANTHER" id="PTHR10422">
    <property type="entry name" value="CYTOCHROME C OXIDASE SUBUNIT 1"/>
    <property type="match status" value="1"/>
</dbReference>
<feature type="domain" description="Cytochrome oxidase subunit I profile" evidence="26">
    <location>
        <begin position="1"/>
        <end position="510"/>
    </location>
</feature>
<feature type="transmembrane region" description="Helical" evidence="25">
    <location>
        <begin position="181"/>
        <end position="208"/>
    </location>
</feature>
<dbReference type="InterPro" id="IPR023616">
    <property type="entry name" value="Cyt_c_oxase-like_su1_dom"/>
</dbReference>
<keyword evidence="16" id="KW-1278">Translocase</keyword>
<keyword evidence="18 25" id="KW-1133">Transmembrane helix</keyword>
<dbReference type="GO" id="GO:0015990">
    <property type="term" value="P:electron transport coupled proton transport"/>
    <property type="evidence" value="ECO:0007669"/>
    <property type="project" value="TreeGrafter"/>
</dbReference>
<keyword evidence="11 24" id="KW-0679">Respiratory chain</keyword>
<dbReference type="EMBL" id="ON464174">
    <property type="protein sequence ID" value="UXX17567.1"/>
    <property type="molecule type" value="Genomic_DNA"/>
</dbReference>
<dbReference type="GeneID" id="76336979"/>
<evidence type="ECO:0000256" key="21">
    <source>
        <dbReference type="ARBA" id="ARBA00023128"/>
    </source>
</evidence>
<dbReference type="PROSITE" id="PS00077">
    <property type="entry name" value="COX1_CUB"/>
    <property type="match status" value="1"/>
</dbReference>
<evidence type="ECO:0000256" key="13">
    <source>
        <dbReference type="ARBA" id="ARBA00022723"/>
    </source>
</evidence>
<evidence type="ECO:0000256" key="4">
    <source>
        <dbReference type="ARBA" id="ARBA00004673"/>
    </source>
</evidence>
<organism evidence="27">
    <name type="scientific">Mileewa amplimacula</name>
    <dbReference type="NCBI Taxonomy" id="2545674"/>
    <lineage>
        <taxon>Eukaryota</taxon>
        <taxon>Metazoa</taxon>
        <taxon>Ecdysozoa</taxon>
        <taxon>Arthropoda</taxon>
        <taxon>Hexapoda</taxon>
        <taxon>Insecta</taxon>
        <taxon>Pterygota</taxon>
        <taxon>Neoptera</taxon>
        <taxon>Paraneoptera</taxon>
        <taxon>Hemiptera</taxon>
        <taxon>Auchenorrhyncha</taxon>
        <taxon>Membracoidea</taxon>
        <taxon>Cicadellidae</taxon>
        <taxon>Cicadellinae</taxon>
        <taxon>Mileewini</taxon>
        <taxon>Mileewa</taxon>
    </lineage>
</organism>
<dbReference type="PANTHER" id="PTHR10422:SF18">
    <property type="entry name" value="CYTOCHROME C OXIDASE SUBUNIT 1"/>
    <property type="match status" value="1"/>
</dbReference>
<keyword evidence="19 24" id="KW-0408">Iron</keyword>
<evidence type="ECO:0000256" key="11">
    <source>
        <dbReference type="ARBA" id="ARBA00022660"/>
    </source>
</evidence>
<evidence type="ECO:0000256" key="7">
    <source>
        <dbReference type="ARBA" id="ARBA00012949"/>
    </source>
</evidence>
<keyword evidence="15" id="KW-0460">Magnesium</keyword>
<evidence type="ECO:0000259" key="26">
    <source>
        <dbReference type="PROSITE" id="PS50855"/>
    </source>
</evidence>
<dbReference type="AlphaFoldDB" id="A0A977XU30"/>
<dbReference type="Gene3D" id="1.20.210.10">
    <property type="entry name" value="Cytochrome c oxidase-like, subunit I domain"/>
    <property type="match status" value="1"/>
</dbReference>
<gene>
    <name evidence="27" type="primary">COX1</name>
</gene>
<name>A0A977XU30_9HEMI</name>
<evidence type="ECO:0000256" key="23">
    <source>
        <dbReference type="ARBA" id="ARBA00049512"/>
    </source>
</evidence>
<evidence type="ECO:0000256" key="10">
    <source>
        <dbReference type="ARBA" id="ARBA00022617"/>
    </source>
</evidence>
<dbReference type="GO" id="GO:0004129">
    <property type="term" value="F:cytochrome-c oxidase activity"/>
    <property type="evidence" value="ECO:0007669"/>
    <property type="project" value="UniProtKB-EC"/>
</dbReference>
<protein>
    <recommendedName>
        <fullName evidence="8 24">Cytochrome c oxidase subunit 1</fullName>
        <ecNumber evidence="7 24">7.1.1.9</ecNumber>
    </recommendedName>
</protein>
<dbReference type="Pfam" id="PF00115">
    <property type="entry name" value="COX1"/>
    <property type="match status" value="1"/>
</dbReference>
<feature type="transmembrane region" description="Helical" evidence="25">
    <location>
        <begin position="268"/>
        <end position="289"/>
    </location>
</feature>
<feature type="transmembrane region" description="Helical" evidence="25">
    <location>
        <begin position="228"/>
        <end position="256"/>
    </location>
</feature>
<evidence type="ECO:0000256" key="18">
    <source>
        <dbReference type="ARBA" id="ARBA00022989"/>
    </source>
</evidence>
<comment type="catalytic activity">
    <reaction evidence="23">
        <text>4 Fe(II)-[cytochrome c] + O2 + 8 H(+)(in) = 4 Fe(III)-[cytochrome c] + 2 H2O + 4 H(+)(out)</text>
        <dbReference type="Rhea" id="RHEA:11436"/>
        <dbReference type="Rhea" id="RHEA-COMP:10350"/>
        <dbReference type="Rhea" id="RHEA-COMP:14399"/>
        <dbReference type="ChEBI" id="CHEBI:15377"/>
        <dbReference type="ChEBI" id="CHEBI:15378"/>
        <dbReference type="ChEBI" id="CHEBI:15379"/>
        <dbReference type="ChEBI" id="CHEBI:29033"/>
        <dbReference type="ChEBI" id="CHEBI:29034"/>
        <dbReference type="EC" id="7.1.1.9"/>
    </reaction>
    <physiologicalReaction direction="left-to-right" evidence="23">
        <dbReference type="Rhea" id="RHEA:11437"/>
    </physiologicalReaction>
</comment>
<feature type="transmembrane region" description="Helical" evidence="25">
    <location>
        <begin position="144"/>
        <end position="169"/>
    </location>
</feature>
<evidence type="ECO:0000256" key="22">
    <source>
        <dbReference type="ARBA" id="ARBA00023136"/>
    </source>
</evidence>
<evidence type="ECO:0000256" key="24">
    <source>
        <dbReference type="RuleBase" id="RU000369"/>
    </source>
</evidence>
<keyword evidence="12 24" id="KW-0812">Transmembrane</keyword>
<proteinExistence type="inferred from homology"/>
<evidence type="ECO:0000256" key="20">
    <source>
        <dbReference type="ARBA" id="ARBA00023008"/>
    </source>
</evidence>
<comment type="subunit">
    <text evidence="6">Component of the cytochrome c oxidase (complex IV, CIV), a multisubunit enzyme composed of a catalytic core of 3 subunits and several supernumerary subunits. The complex exists as a monomer or a dimer and forms supercomplexes (SCs) in the inner mitochondrial membrane with ubiquinol-cytochrome c oxidoreductase (cytochrome b-c1 complex, complex III, CIII).</text>
</comment>
<evidence type="ECO:0000256" key="14">
    <source>
        <dbReference type="ARBA" id="ARBA00022792"/>
    </source>
</evidence>
<dbReference type="GO" id="GO:0020037">
    <property type="term" value="F:heme binding"/>
    <property type="evidence" value="ECO:0007669"/>
    <property type="project" value="InterPro"/>
</dbReference>
<evidence type="ECO:0000256" key="15">
    <source>
        <dbReference type="ARBA" id="ARBA00022842"/>
    </source>
</evidence>
<comment type="function">
    <text evidence="24">Component of the cytochrome c oxidase, the last enzyme in the mitochondrial electron transport chain which drives oxidative phosphorylation. The respiratory chain contains 3 multisubunit complexes succinate dehydrogenase (complex II, CII), ubiquinol-cytochrome c oxidoreductase (cytochrome b-c1 complex, complex III, CIII) and cytochrome c oxidase (complex IV, CIV), that cooperate to transfer electrons derived from NADH and succinate to molecular oxygen, creating an electrochemical gradient over the inner membrane that drives transmembrane transport and the ATP synthase. Cytochrome c oxidase is the component of the respiratory chain that catalyzes the reduction of oxygen to water. Electrons originating from reduced cytochrome c in the intermembrane space (IMS) are transferred via the dinuclear copper A center (CU(A)) of subunit 2 and heme A of subunit 1 to the active site in subunit 1, a binuclear center (BNC) formed by heme A3 and copper B (CU(B)). The BNC reduces molecular oxygen to 2 water molecules using 4 electrons from cytochrome c in the IMS and 4 protons from the mitochondrial matrix.</text>
</comment>
<feature type="transmembrane region" description="Helical" evidence="25">
    <location>
        <begin position="16"/>
        <end position="35"/>
    </location>
</feature>
<evidence type="ECO:0000256" key="19">
    <source>
        <dbReference type="ARBA" id="ARBA00023004"/>
    </source>
</evidence>
<evidence type="ECO:0000313" key="27">
    <source>
        <dbReference type="EMBL" id="UXX17567.1"/>
    </source>
</evidence>
<evidence type="ECO:0000256" key="9">
    <source>
        <dbReference type="ARBA" id="ARBA00022448"/>
    </source>
</evidence>
<geneLocation type="mitochondrion" evidence="27"/>
<evidence type="ECO:0000256" key="16">
    <source>
        <dbReference type="ARBA" id="ARBA00022967"/>
    </source>
</evidence>
<feature type="transmembrane region" description="Helical" evidence="25">
    <location>
        <begin position="335"/>
        <end position="355"/>
    </location>
</feature>
<comment type="cofactor">
    <cofactor evidence="2">
        <name>heme</name>
        <dbReference type="ChEBI" id="CHEBI:30413"/>
    </cofactor>
</comment>
<keyword evidence="20 24" id="KW-0186">Copper</keyword>
<dbReference type="FunFam" id="1.20.210.10:FF:000001">
    <property type="entry name" value="Cytochrome c oxidase subunit 1"/>
    <property type="match status" value="1"/>
</dbReference>
<evidence type="ECO:0000256" key="6">
    <source>
        <dbReference type="ARBA" id="ARBA00011164"/>
    </source>
</evidence>
<evidence type="ECO:0000256" key="17">
    <source>
        <dbReference type="ARBA" id="ARBA00022982"/>
    </source>
</evidence>
<comment type="similarity">
    <text evidence="5 24">Belongs to the heme-copper respiratory oxidase family.</text>
</comment>
<keyword evidence="22 24" id="KW-0472">Membrane</keyword>
<dbReference type="InterPro" id="IPR033944">
    <property type="entry name" value="Cyt_c_oxase_su1_dom"/>
</dbReference>
<dbReference type="CDD" id="cd01663">
    <property type="entry name" value="Cyt_c_Oxidase_I"/>
    <property type="match status" value="1"/>
</dbReference>
<comment type="subcellular location">
    <subcellularLocation>
        <location evidence="3 24">Mitochondrion inner membrane</location>
        <topology evidence="3 24">Multi-pass membrane protein</topology>
    </subcellularLocation>
</comment>
<feature type="transmembrane region" description="Helical" evidence="25">
    <location>
        <begin position="55"/>
        <end position="81"/>
    </location>
</feature>
<dbReference type="GO" id="GO:0045277">
    <property type="term" value="C:respiratory chain complex IV"/>
    <property type="evidence" value="ECO:0007669"/>
    <property type="project" value="InterPro"/>
</dbReference>
<feature type="transmembrane region" description="Helical" evidence="25">
    <location>
        <begin position="407"/>
        <end position="425"/>
    </location>
</feature>
<dbReference type="CTD" id="4512"/>
<evidence type="ECO:0000256" key="3">
    <source>
        <dbReference type="ARBA" id="ARBA00004448"/>
    </source>
</evidence>
<dbReference type="SUPFAM" id="SSF81442">
    <property type="entry name" value="Cytochrome c oxidase subunit I-like"/>
    <property type="match status" value="1"/>
</dbReference>
<dbReference type="InterPro" id="IPR023615">
    <property type="entry name" value="Cyt_c_Oxase_su1_BS"/>
</dbReference>
<comment type="cofactor">
    <cofactor evidence="1">
        <name>Cu cation</name>
        <dbReference type="ChEBI" id="CHEBI:23378"/>
    </cofactor>
</comment>
<accession>A0A977XU30</accession>
<dbReference type="GO" id="GO:0005743">
    <property type="term" value="C:mitochondrial inner membrane"/>
    <property type="evidence" value="ECO:0007669"/>
    <property type="project" value="UniProtKB-SubCell"/>
</dbReference>
<keyword evidence="17 24" id="KW-0249">Electron transport</keyword>
<feature type="transmembrane region" description="Helical" evidence="25">
    <location>
        <begin position="102"/>
        <end position="124"/>
    </location>
</feature>
<dbReference type="GO" id="GO:0006123">
    <property type="term" value="P:mitochondrial electron transport, cytochrome c to oxygen"/>
    <property type="evidence" value="ECO:0007669"/>
    <property type="project" value="TreeGrafter"/>
</dbReference>
<dbReference type="RefSeq" id="YP_010531308.1">
    <property type="nucleotide sequence ID" value="NC_067808.1"/>
</dbReference>
<keyword evidence="9 24" id="KW-0813">Transport</keyword>
<keyword evidence="13 24" id="KW-0479">Metal-binding</keyword>
<dbReference type="PROSITE" id="PS50855">
    <property type="entry name" value="COX1"/>
    <property type="match status" value="1"/>
</dbReference>
<reference evidence="27" key="1">
    <citation type="submission" date="2022-05" db="EMBL/GenBank/DDBJ databases">
        <title>Characterization and Phylogenetic Implications of Newly Sequenced Mitogenomes of Five Processina and Mileewa Species from China (Hemiptera: Cicadellidae: Mileewinae).</title>
        <authorList>
            <person name="He H."/>
            <person name="Yang M."/>
        </authorList>
    </citation>
    <scope>NUCLEOTIDE SEQUENCE</scope>
</reference>
<dbReference type="InterPro" id="IPR000883">
    <property type="entry name" value="Cyt_C_Oxase_1"/>
</dbReference>
<comment type="pathway">
    <text evidence="4 24">Energy metabolism; oxidative phosphorylation.</text>
</comment>
<evidence type="ECO:0000256" key="5">
    <source>
        <dbReference type="ARBA" id="ARBA00009578"/>
    </source>
</evidence>
<keyword evidence="10 24" id="KW-0349">Heme</keyword>